<evidence type="ECO:0000256" key="6">
    <source>
        <dbReference type="ARBA" id="ARBA00023136"/>
    </source>
</evidence>
<evidence type="ECO:0000256" key="2">
    <source>
        <dbReference type="ARBA" id="ARBA00022692"/>
    </source>
</evidence>
<proteinExistence type="inferred from homology"/>
<evidence type="ECO:0000313" key="11">
    <source>
        <dbReference type="Proteomes" id="UP000008068"/>
    </source>
</evidence>
<evidence type="ECO:0000313" key="10">
    <source>
        <dbReference type="EMBL" id="EGT49923.1"/>
    </source>
</evidence>
<feature type="domain" description="SPK" evidence="9">
    <location>
        <begin position="87"/>
        <end position="206"/>
    </location>
</feature>
<dbReference type="InterPro" id="IPR019133">
    <property type="entry name" value="MIC60"/>
</dbReference>
<reference evidence="11" key="1">
    <citation type="submission" date="2011-07" db="EMBL/GenBank/DDBJ databases">
        <authorList>
            <consortium name="Caenorhabditis brenneri Sequencing and Analysis Consortium"/>
            <person name="Wilson R.K."/>
        </authorList>
    </citation>
    <scope>NUCLEOTIDE SEQUENCE [LARGE SCALE GENOMIC DNA]</scope>
    <source>
        <strain evidence="11">PB2801</strain>
    </source>
</reference>
<dbReference type="eggNOG" id="KOG1854">
    <property type="taxonomic scope" value="Eukaryota"/>
</dbReference>
<dbReference type="STRING" id="135651.G0N1C5"/>
<dbReference type="Pfam" id="PF04435">
    <property type="entry name" value="SPK"/>
    <property type="match status" value="1"/>
</dbReference>
<dbReference type="EMBL" id="GL379826">
    <property type="protein sequence ID" value="EGT49923.1"/>
    <property type="molecule type" value="Genomic_DNA"/>
</dbReference>
<keyword evidence="11" id="KW-1185">Reference proteome</keyword>
<comment type="similarity">
    <text evidence="1 7">Belongs to the MICOS complex subunit Mic60 family.</text>
</comment>
<dbReference type="HOGENOM" id="CLU_248582_0_0_1"/>
<dbReference type="SMART" id="SM00583">
    <property type="entry name" value="SPK"/>
    <property type="match status" value="1"/>
</dbReference>
<feature type="compositionally biased region" description="Basic and acidic residues" evidence="8">
    <location>
        <begin position="416"/>
        <end position="427"/>
    </location>
</feature>
<evidence type="ECO:0000256" key="4">
    <source>
        <dbReference type="ARBA" id="ARBA00022989"/>
    </source>
</evidence>
<evidence type="ECO:0000256" key="7">
    <source>
        <dbReference type="RuleBase" id="RU363000"/>
    </source>
</evidence>
<feature type="region of interest" description="Disordered" evidence="8">
    <location>
        <begin position="389"/>
        <end position="447"/>
    </location>
</feature>
<keyword evidence="4" id="KW-1133">Transmembrane helix</keyword>
<keyword evidence="2 7" id="KW-0812">Transmembrane</keyword>
<comment type="subcellular location">
    <subcellularLocation>
        <location evidence="7">Mitochondrion inner membrane</location>
        <topology evidence="7">Single-pass membrane protein</topology>
    </subcellularLocation>
</comment>
<comment type="function">
    <text evidence="7">Component of the MICOS complex, a large protein complex of the mitochondrial inner membrane that plays crucial roles in the maintenance of crista junctions, inner membrane architecture, and formation of contact sites to the outer membrane.</text>
</comment>
<evidence type="ECO:0000256" key="1">
    <source>
        <dbReference type="ARBA" id="ARBA00010877"/>
    </source>
</evidence>
<evidence type="ECO:0000259" key="9">
    <source>
        <dbReference type="SMART" id="SM00583"/>
    </source>
</evidence>
<dbReference type="Pfam" id="PF09731">
    <property type="entry name" value="Mitofilin"/>
    <property type="match status" value="1"/>
</dbReference>
<comment type="subunit">
    <text evidence="7">Component of the mitochondrial contact site and cristae organizing system (MICOS) complex.</text>
</comment>
<gene>
    <name evidence="10" type="primary">Cbn-immt-2</name>
    <name evidence="10" type="ORF">CAEBREN_00516</name>
</gene>
<evidence type="ECO:0000256" key="8">
    <source>
        <dbReference type="SAM" id="MobiDB-lite"/>
    </source>
</evidence>
<evidence type="ECO:0000256" key="3">
    <source>
        <dbReference type="ARBA" id="ARBA00022792"/>
    </source>
</evidence>
<name>G0N1C5_CAEBE</name>
<feature type="region of interest" description="Disordered" evidence="8">
    <location>
        <begin position="1005"/>
        <end position="1029"/>
    </location>
</feature>
<dbReference type="InterPro" id="IPR006570">
    <property type="entry name" value="SPK_dom"/>
</dbReference>
<keyword evidence="3 7" id="KW-0999">Mitochondrion inner membrane</keyword>
<feature type="region of interest" description="Disordered" evidence="8">
    <location>
        <begin position="203"/>
        <end position="321"/>
    </location>
</feature>
<keyword evidence="5 7" id="KW-0496">Mitochondrion</keyword>
<dbReference type="GO" id="GO:0061617">
    <property type="term" value="C:MICOS complex"/>
    <property type="evidence" value="ECO:0007669"/>
    <property type="project" value="TreeGrafter"/>
</dbReference>
<dbReference type="PANTHER" id="PTHR15415">
    <property type="entry name" value="MITOFILIN"/>
    <property type="match status" value="1"/>
</dbReference>
<keyword evidence="6" id="KW-0472">Membrane</keyword>
<dbReference type="Proteomes" id="UP000008068">
    <property type="component" value="Unassembled WGS sequence"/>
</dbReference>
<dbReference type="GO" id="GO:0042407">
    <property type="term" value="P:cristae formation"/>
    <property type="evidence" value="ECO:0007669"/>
    <property type="project" value="TreeGrafter"/>
</dbReference>
<accession>G0N1C5</accession>
<dbReference type="InParanoid" id="G0N1C5"/>
<protein>
    <recommendedName>
        <fullName evidence="7">MICOS complex subunit MIC60</fullName>
    </recommendedName>
    <alternativeName>
        <fullName evidence="7">Mitofilin</fullName>
    </alternativeName>
</protein>
<evidence type="ECO:0000256" key="5">
    <source>
        <dbReference type="ARBA" id="ARBA00023128"/>
    </source>
</evidence>
<organism evidence="11">
    <name type="scientific">Caenorhabditis brenneri</name>
    <name type="common">Nematode worm</name>
    <dbReference type="NCBI Taxonomy" id="135651"/>
    <lineage>
        <taxon>Eukaryota</taxon>
        <taxon>Metazoa</taxon>
        <taxon>Ecdysozoa</taxon>
        <taxon>Nematoda</taxon>
        <taxon>Chromadorea</taxon>
        <taxon>Rhabditida</taxon>
        <taxon>Rhabditina</taxon>
        <taxon>Rhabditomorpha</taxon>
        <taxon>Rhabditoidea</taxon>
        <taxon>Rhabditidae</taxon>
        <taxon>Peloderinae</taxon>
        <taxon>Caenorhabditis</taxon>
    </lineage>
</organism>
<sequence>MINFGIFRYKQFPKFVSEKSDTDPRDLYQRMLPNATQLEILKSLEAIIGIMDLPIDSSEIKDQIQKMPPTEGEENEIEMNDMKKTIDYSIVVAKMKRKSEGETRSLKDFLKLVQFTVVKDRFEQIQKELKEELEILKKNDKIRPTVELEDLDPVDRARVHFTLSIPVKQADFGFLDRLRENAEVDLDNEQRIIKFWSNDGSVKLQGSHKRKDKDGYAARTSTVKRARDDSDDEGEGEEEVDDPTYPAQKKQRGGAGLIPTGMGAGTSSFVQGRLSPAAQGAPSTSGAPVAHPDQGAPNRAPPTDHYYPSQRMASSRASGSSAGLKFVGLTAGAVAAGAAGVAGYASYDSDFRKSLESSIPGSRNILNYTIGVEEPPAPRLKDLRPLQFSTDPKIPPKPFEPKPVDTKPSVTPVPVKIEDARVEKPNKAENPYSGAKEPINPQPKNENLTESLKHHLTEAEKATKAATSAKLETIRAIEHHIQTIREAIEGGKEGDWDAVTVAHLKAKRLAEMDLEVEKKARNSIAGLVAEANLGAQGETTQLNPLVPVSKATASKLSNELDEMISNVKHVDSERIFVHDYSDRVAESRKKFQLELKAVHPNLNYEEGMKIKKSDLQTILAHAHLRIDQLSQKLIDNKLNEEKRIQGIISKKKQDLLEKLRLEAKAQVIPEQEKKKFEEELAHATQDIQKKYDEKLKEVVRTQKQLYDIEHAKDVDQAVFKERNLHSTAVGRALAQLEGIEKALAGHLHMDIENRKSKQMWLATQNLKETVVFGNRASCCMEGRRAPLGDQMKTLLSCGGNTDEFVKTIDNSMAKTSKVVGEYTEEDLNTRFNKVCRIGRRVAYVKEGGALAHLFSWLKSSLTIELTPKDTSLTPSIENNFTLLTRAEQLWKSGKKGDAIRVLQMTDGATRRVAADFIQDARRQQEALLLSRLLLAHLESSISGSRNILNYTIGVEEPPAPRLKDLRPLQFSTDPKIPPKPFEPKPVDTKPLVTPVPVKIEDARVEKPKKAENPYSGAKEPINPQPKNENLTESLKHHLTEAEKATKAATSAKLETIRAIEHHIQTIREAIEGGKEGDWDAVTVAHLKAKRLAEMDLEVEKKARNSIAGLVAEANLGAQGETTQLNPLVPVSKATASKLSNELDEMISNVKHVDSERIFVHDYSDRVAESRKKFQLELKAVHPNLNYEEGMKIKKSDLQTILAHAHLRIDQLSLKLIDNKLNEEKRIQGIISKKKQDLLEKLRLEAKAQVIPEQEKKKFEEELAHATQDIQKKYDEKLKEVVRTQKQLYDIEHAKDVDEAVFKERNRDCCVLSIFIDDSFPIGPYSLVLFAISKHSLEEFFALERVGLRPARNPNSKISEYNHMVLLEATERFFTAIPFRESDPRIPQIITRIRRRRLEVFQRRSPVPSRLTNRSLLRQFGRISETVHRVIPDHHHHHQPTFPHFLVVWLLDELMRSIDFGDITELLAELNDFEAPSNLITPQDVYEVMTPLMLLLGILNPMAH</sequence>
<dbReference type="OrthoDB" id="10261039at2759"/>
<dbReference type="PANTHER" id="PTHR15415:SF13">
    <property type="entry name" value="MICOS COMPLEX SUBUNIT MIC60-2"/>
    <property type="match status" value="1"/>
</dbReference>
<feature type="compositionally biased region" description="Acidic residues" evidence="8">
    <location>
        <begin position="229"/>
        <end position="242"/>
    </location>
</feature>